<keyword evidence="1" id="KW-0233">DNA recombination</keyword>
<evidence type="ECO:0000256" key="2">
    <source>
        <dbReference type="SAM" id="MobiDB-lite"/>
    </source>
</evidence>
<evidence type="ECO:0000256" key="1">
    <source>
        <dbReference type="ARBA" id="ARBA00023172"/>
    </source>
</evidence>
<dbReference type="SUPFAM" id="SSF56349">
    <property type="entry name" value="DNA breaking-rejoining enzymes"/>
    <property type="match status" value="1"/>
</dbReference>
<dbReference type="GO" id="GO:0015074">
    <property type="term" value="P:DNA integration"/>
    <property type="evidence" value="ECO:0007669"/>
    <property type="project" value="InterPro"/>
</dbReference>
<evidence type="ECO:0000313" key="4">
    <source>
        <dbReference type="Proteomes" id="UP000324800"/>
    </source>
</evidence>
<dbReference type="InterPro" id="IPR013762">
    <property type="entry name" value="Integrase-like_cat_sf"/>
</dbReference>
<comment type="caution">
    <text evidence="3">The sequence shown here is derived from an EMBL/GenBank/DDBJ whole genome shotgun (WGS) entry which is preliminary data.</text>
</comment>
<gene>
    <name evidence="3" type="ORF">EZS28_017913</name>
</gene>
<feature type="compositionally biased region" description="Basic and acidic residues" evidence="2">
    <location>
        <begin position="310"/>
        <end position="328"/>
    </location>
</feature>
<dbReference type="GO" id="GO:0006310">
    <property type="term" value="P:DNA recombination"/>
    <property type="evidence" value="ECO:0007669"/>
    <property type="project" value="UniProtKB-KW"/>
</dbReference>
<feature type="region of interest" description="Disordered" evidence="2">
    <location>
        <begin position="306"/>
        <end position="328"/>
    </location>
</feature>
<feature type="region of interest" description="Disordered" evidence="2">
    <location>
        <begin position="203"/>
        <end position="233"/>
    </location>
</feature>
<sequence>MVQSEQQIHFDLIKLLMLKSRMRIRRTDKEKLIWVLDIILIYIKQLVPLLEQNLFTIQKRRAIAATLVMVFTVARLAELHRAVLRSTSEDEYINQTIIQKSPKQLQEPNIPNKSQEHWRISYVEKYIQADDLSNAIRSVMQAETFSKTYSVTTFRAIATTKLLKYNVSSVQVDRIIHHSDTVSTVRQYYDKNSNVQAREVLGQTNEEQESEEDQVDENTTPTEVLDDQKAQQDAANAEDIARYLDIFNNERVSKQSKCSLSLQEVVYNLEEYKQSSGRDMNFSFVPQHQDDPTLGNFGHTVSNEVQTTIRADEEHESPTQKEKDADDS</sequence>
<name>A0A5J4VV95_9EUKA</name>
<feature type="compositionally biased region" description="Acidic residues" evidence="2">
    <location>
        <begin position="206"/>
        <end position="216"/>
    </location>
</feature>
<accession>A0A5J4VV95</accession>
<protein>
    <recommendedName>
        <fullName evidence="5">Tyr recombinase domain-containing protein</fullName>
    </recommendedName>
</protein>
<dbReference type="Gene3D" id="1.10.443.10">
    <property type="entry name" value="Intergrase catalytic core"/>
    <property type="match status" value="1"/>
</dbReference>
<dbReference type="Proteomes" id="UP000324800">
    <property type="component" value="Unassembled WGS sequence"/>
</dbReference>
<evidence type="ECO:0008006" key="5">
    <source>
        <dbReference type="Google" id="ProtNLM"/>
    </source>
</evidence>
<organism evidence="3 4">
    <name type="scientific">Streblomastix strix</name>
    <dbReference type="NCBI Taxonomy" id="222440"/>
    <lineage>
        <taxon>Eukaryota</taxon>
        <taxon>Metamonada</taxon>
        <taxon>Preaxostyla</taxon>
        <taxon>Oxymonadida</taxon>
        <taxon>Streblomastigidae</taxon>
        <taxon>Streblomastix</taxon>
    </lineage>
</organism>
<dbReference type="GO" id="GO:0003677">
    <property type="term" value="F:DNA binding"/>
    <property type="evidence" value="ECO:0007669"/>
    <property type="project" value="InterPro"/>
</dbReference>
<dbReference type="AlphaFoldDB" id="A0A5J4VV95"/>
<reference evidence="3 4" key="1">
    <citation type="submission" date="2019-03" db="EMBL/GenBank/DDBJ databases">
        <title>Single cell metagenomics reveals metabolic interactions within the superorganism composed of flagellate Streblomastix strix and complex community of Bacteroidetes bacteria on its surface.</title>
        <authorList>
            <person name="Treitli S.C."/>
            <person name="Kolisko M."/>
            <person name="Husnik F."/>
            <person name="Keeling P."/>
            <person name="Hampl V."/>
        </authorList>
    </citation>
    <scope>NUCLEOTIDE SEQUENCE [LARGE SCALE GENOMIC DNA]</scope>
    <source>
        <strain evidence="3">ST1C</strain>
    </source>
</reference>
<evidence type="ECO:0000313" key="3">
    <source>
        <dbReference type="EMBL" id="KAA6386557.1"/>
    </source>
</evidence>
<proteinExistence type="predicted"/>
<dbReference type="InterPro" id="IPR011010">
    <property type="entry name" value="DNA_brk_join_enz"/>
</dbReference>
<dbReference type="EMBL" id="SNRW01004750">
    <property type="protein sequence ID" value="KAA6386557.1"/>
    <property type="molecule type" value="Genomic_DNA"/>
</dbReference>